<dbReference type="Proteomes" id="UP000621266">
    <property type="component" value="Unassembled WGS sequence"/>
</dbReference>
<feature type="compositionally biased region" description="Gly residues" evidence="2">
    <location>
        <begin position="329"/>
        <end position="340"/>
    </location>
</feature>
<keyword evidence="1" id="KW-0378">Hydrolase</keyword>
<dbReference type="InterPro" id="IPR003594">
    <property type="entry name" value="HATPase_dom"/>
</dbReference>
<feature type="region of interest" description="Disordered" evidence="2">
    <location>
        <begin position="1"/>
        <end position="22"/>
    </location>
</feature>
<dbReference type="EMBL" id="WHPN01000335">
    <property type="protein sequence ID" value="KAF4407049.1"/>
    <property type="molecule type" value="Genomic_DNA"/>
</dbReference>
<reference evidence="4 5" key="1">
    <citation type="submission" date="2019-10" db="EMBL/GenBank/DDBJ databases">
        <title>Streptomyces tenebrisbrunneis sp.nov., an endogenous actinomycete isolated from of Lycium ruthenicum.</title>
        <authorList>
            <person name="Ma L."/>
        </authorList>
    </citation>
    <scope>NUCLEOTIDE SEQUENCE [LARGE SCALE GENOMIC DNA]</scope>
    <source>
        <strain evidence="4 5">TRM 66187</strain>
    </source>
</reference>
<comment type="caution">
    <text evidence="4">The sequence shown here is derived from an EMBL/GenBank/DDBJ whole genome shotgun (WGS) entry which is preliminary data.</text>
</comment>
<gene>
    <name evidence="4" type="ORF">GCU69_21870</name>
</gene>
<dbReference type="Gene3D" id="3.30.565.10">
    <property type="entry name" value="Histidine kinase-like ATPase, C-terminal domain"/>
    <property type="match status" value="1"/>
</dbReference>
<name>A0ABQ7FDB6_9ACTN</name>
<evidence type="ECO:0000256" key="1">
    <source>
        <dbReference type="ARBA" id="ARBA00022801"/>
    </source>
</evidence>
<feature type="region of interest" description="Disordered" evidence="2">
    <location>
        <begin position="320"/>
        <end position="351"/>
    </location>
</feature>
<protein>
    <submittedName>
        <fullName evidence="4">SpoIIE family protein phosphatase</fullName>
    </submittedName>
</protein>
<dbReference type="Gene3D" id="3.60.40.10">
    <property type="entry name" value="PPM-type phosphatase domain"/>
    <property type="match status" value="1"/>
</dbReference>
<dbReference type="PANTHER" id="PTHR43156">
    <property type="entry name" value="STAGE II SPORULATION PROTEIN E-RELATED"/>
    <property type="match status" value="1"/>
</dbReference>
<keyword evidence="5" id="KW-1185">Reference proteome</keyword>
<evidence type="ECO:0000313" key="5">
    <source>
        <dbReference type="Proteomes" id="UP000621266"/>
    </source>
</evidence>
<organism evidence="4 5">
    <name type="scientific">Streptomyces lycii</name>
    <dbReference type="NCBI Taxonomy" id="2654337"/>
    <lineage>
        <taxon>Bacteria</taxon>
        <taxon>Bacillati</taxon>
        <taxon>Actinomycetota</taxon>
        <taxon>Actinomycetes</taxon>
        <taxon>Kitasatosporales</taxon>
        <taxon>Streptomycetaceae</taxon>
        <taxon>Streptomyces</taxon>
    </lineage>
</organism>
<proteinExistence type="predicted"/>
<feature type="domain" description="PPM-type phosphatase" evidence="3">
    <location>
        <begin position="432"/>
        <end position="686"/>
    </location>
</feature>
<evidence type="ECO:0000259" key="3">
    <source>
        <dbReference type="SMART" id="SM00331"/>
    </source>
</evidence>
<dbReference type="InterPro" id="IPR001932">
    <property type="entry name" value="PPM-type_phosphatase-like_dom"/>
</dbReference>
<dbReference type="InterPro" id="IPR036890">
    <property type="entry name" value="HATPase_C_sf"/>
</dbReference>
<dbReference type="InterPro" id="IPR036457">
    <property type="entry name" value="PPM-type-like_dom_sf"/>
</dbReference>
<dbReference type="Pfam" id="PF13581">
    <property type="entry name" value="HATPase_c_2"/>
    <property type="match status" value="1"/>
</dbReference>
<dbReference type="SMART" id="SM00331">
    <property type="entry name" value="PP2C_SIG"/>
    <property type="match status" value="1"/>
</dbReference>
<dbReference type="Pfam" id="PF07228">
    <property type="entry name" value="SpoIIE"/>
    <property type="match status" value="1"/>
</dbReference>
<dbReference type="CDD" id="cd16936">
    <property type="entry name" value="HATPase_RsbW-like"/>
    <property type="match status" value="1"/>
</dbReference>
<evidence type="ECO:0000256" key="2">
    <source>
        <dbReference type="SAM" id="MobiDB-lite"/>
    </source>
</evidence>
<dbReference type="InterPro" id="IPR052016">
    <property type="entry name" value="Bact_Sigma-Reg"/>
</dbReference>
<accession>A0ABQ7FDB6</accession>
<evidence type="ECO:0000313" key="4">
    <source>
        <dbReference type="EMBL" id="KAF4407049.1"/>
    </source>
</evidence>
<sequence length="687" mass="70674">MPPSGGPAGDTAVPAAGPGGVRPVLRTSLPGNSLGPGAARRFVRAALADWTTQQALPAAAGITGRLADDATLLVSELVTNAVLHAGTQVEVLCRLDGAEPEPSGEPAEPGPAALVVEVSDHHPARDVHCPRGTADGTSGRGLRLVGAVAEAWGVTYHGGLKTVWFRLPVADPDDPALPELAPPEDRALQRELRAADILATEPRPDGDREPGTDWVSRGALFFLAEASDLFAGEFDEDRVAGLAGQLLVPRLADWCAVWLDQEGGGASARLARVLHTSESRVEGLRSVLEKNPPVVTEAARGWPVPWPWPVIPPAPVDGAALPGPHAPGGTTGGEPPGEGGTVRTTANGQPPPAAGTALACRLIAGGRGVGTLLLGKAGPVRTADEVTALIADFARRVALAVASARQYTRQATMSAILQRGLLPARLSTVPGIDHHVVYEPAGEGAAVGGDLYDLFRASDGRWFFALGDVGGHGPEAAVVTGLVRPIVKLLAQEGYGAAGVLRRLNRLLCDHAAQAAKAAAAAATGTGPGPVAAGAAALVQEEATPMRLVSLLCGELEPETGDDGKVLRVRCTVASAGHPLPLLLRPDGAVRQVAASHVLLGVLDDAEYESETFDLEPGDTLLCVTDGVTERRSGRHQFDDGDGLSSALSGCAGLGADGVARRIRQVVHEFADQPPDDDLSLLVLQAT</sequence>
<dbReference type="SUPFAM" id="SSF81606">
    <property type="entry name" value="PP2C-like"/>
    <property type="match status" value="1"/>
</dbReference>
<dbReference type="RefSeq" id="WP_156206941.1">
    <property type="nucleotide sequence ID" value="NZ_WHPN01000335.1"/>
</dbReference>
<dbReference type="PANTHER" id="PTHR43156:SF2">
    <property type="entry name" value="STAGE II SPORULATION PROTEIN E"/>
    <property type="match status" value="1"/>
</dbReference>